<name>V7B495_PHAVU</name>
<gene>
    <name evidence="1" type="ORF">PHAVU_008G135800g</name>
</gene>
<dbReference type="STRING" id="3885.V7B495"/>
<proteinExistence type="predicted"/>
<reference evidence="2" key="1">
    <citation type="journal article" date="2014" name="Nat. Genet.">
        <title>A reference genome for common bean and genome-wide analysis of dual domestications.</title>
        <authorList>
            <person name="Schmutz J."/>
            <person name="McClean P.E."/>
            <person name="Mamidi S."/>
            <person name="Wu G.A."/>
            <person name="Cannon S.B."/>
            <person name="Grimwood J."/>
            <person name="Jenkins J."/>
            <person name="Shu S."/>
            <person name="Song Q."/>
            <person name="Chavarro C."/>
            <person name="Torres-Torres M."/>
            <person name="Geffroy V."/>
            <person name="Moghaddam S.M."/>
            <person name="Gao D."/>
            <person name="Abernathy B."/>
            <person name="Barry K."/>
            <person name="Blair M."/>
            <person name="Brick M.A."/>
            <person name="Chovatia M."/>
            <person name="Gepts P."/>
            <person name="Goodstein D.M."/>
            <person name="Gonzales M."/>
            <person name="Hellsten U."/>
            <person name="Hyten D.L."/>
            <person name="Jia G."/>
            <person name="Kelly J.D."/>
            <person name="Kudrna D."/>
            <person name="Lee R."/>
            <person name="Richard M.M."/>
            <person name="Miklas P.N."/>
            <person name="Osorno J.M."/>
            <person name="Rodrigues J."/>
            <person name="Thareau V."/>
            <person name="Urrea C.A."/>
            <person name="Wang M."/>
            <person name="Yu Y."/>
            <person name="Zhang M."/>
            <person name="Wing R.A."/>
            <person name="Cregan P.B."/>
            <person name="Rokhsar D.S."/>
            <person name="Jackson S.A."/>
        </authorList>
    </citation>
    <scope>NUCLEOTIDE SEQUENCE [LARGE SCALE GENOMIC DNA]</scope>
    <source>
        <strain evidence="2">cv. G19833</strain>
    </source>
</reference>
<dbReference type="Gramene" id="ESW12712">
    <property type="protein sequence ID" value="ESW12712"/>
    <property type="gene ID" value="PHAVU_008G135800g"/>
</dbReference>
<evidence type="ECO:0008006" key="3">
    <source>
        <dbReference type="Google" id="ProtNLM"/>
    </source>
</evidence>
<dbReference type="OMA" id="WHIWINV"/>
<sequence>MVNSDKANKSIHVKSLIAEIKSRYGYFVTYKKAWMEKENALVMDSTTETNPIIIFQESVPRTIVEYVTRSFIIDGVQDNLCYIFERVFWAFKPCIDDFNYYKPIVQVDGAFLTGKYHRTLLTAISQDGYEMKQLTLQLKLSTLRSQFQQAFAWIDQIPLKKWTQAYDEGRRYDHMTTNLAECMNFVLKGARSLSICALVKTTFEITKSWFVE</sequence>
<dbReference type="EMBL" id="CM002295">
    <property type="protein sequence ID" value="ESW12712.1"/>
    <property type="molecule type" value="Genomic_DNA"/>
</dbReference>
<keyword evidence="2" id="KW-1185">Reference proteome</keyword>
<dbReference type="OrthoDB" id="1742941at2759"/>
<dbReference type="Proteomes" id="UP000000226">
    <property type="component" value="Chromosome 8"/>
</dbReference>
<evidence type="ECO:0000313" key="2">
    <source>
        <dbReference type="Proteomes" id="UP000000226"/>
    </source>
</evidence>
<organism evidence="1 2">
    <name type="scientific">Phaseolus vulgaris</name>
    <name type="common">Kidney bean</name>
    <name type="synonym">French bean</name>
    <dbReference type="NCBI Taxonomy" id="3885"/>
    <lineage>
        <taxon>Eukaryota</taxon>
        <taxon>Viridiplantae</taxon>
        <taxon>Streptophyta</taxon>
        <taxon>Embryophyta</taxon>
        <taxon>Tracheophyta</taxon>
        <taxon>Spermatophyta</taxon>
        <taxon>Magnoliopsida</taxon>
        <taxon>eudicotyledons</taxon>
        <taxon>Gunneridae</taxon>
        <taxon>Pentapetalae</taxon>
        <taxon>rosids</taxon>
        <taxon>fabids</taxon>
        <taxon>Fabales</taxon>
        <taxon>Fabaceae</taxon>
        <taxon>Papilionoideae</taxon>
        <taxon>50 kb inversion clade</taxon>
        <taxon>NPAAA clade</taxon>
        <taxon>indigoferoid/millettioid clade</taxon>
        <taxon>Phaseoleae</taxon>
        <taxon>Phaseolus</taxon>
    </lineage>
</organism>
<evidence type="ECO:0000313" key="1">
    <source>
        <dbReference type="EMBL" id="ESW12712.1"/>
    </source>
</evidence>
<dbReference type="AlphaFoldDB" id="V7B495"/>
<dbReference type="PANTHER" id="PTHR31973">
    <property type="entry name" value="POLYPROTEIN, PUTATIVE-RELATED"/>
    <property type="match status" value="1"/>
</dbReference>
<accession>V7B495</accession>
<protein>
    <recommendedName>
        <fullName evidence="3">MULE transposase domain-containing protein</fullName>
    </recommendedName>
</protein>